<protein>
    <submittedName>
        <fullName evidence="1">Uncharacterized protein</fullName>
    </submittedName>
</protein>
<sequence length="75" mass="8136">MARKLFRIAMASLGVLAVPTVVAIGLVAVVAEIKHVDRRIAAARQCVMDAIATLPAAYPLDKIEYHCHQQARNTP</sequence>
<dbReference type="Proteomes" id="UP000435648">
    <property type="component" value="Chromosome"/>
</dbReference>
<name>A0A857C4X2_9HYPH</name>
<proteinExistence type="predicted"/>
<evidence type="ECO:0000313" key="1">
    <source>
        <dbReference type="EMBL" id="QGZ33954.1"/>
    </source>
</evidence>
<dbReference type="KEGG" id="siw:GH266_05160"/>
<reference evidence="1 2" key="1">
    <citation type="submission" date="2019-12" db="EMBL/GenBank/DDBJ databases">
        <title>The genome of Stappia indica PHM037.</title>
        <authorList>
            <person name="Kacar D."/>
            <person name="Galan B."/>
            <person name="Canedo L."/>
            <person name="Rodriguez P."/>
            <person name="de la Calle F."/>
            <person name="Garcia J.L."/>
        </authorList>
    </citation>
    <scope>NUCLEOTIDE SEQUENCE [LARGE SCALE GENOMIC DNA]</scope>
    <source>
        <strain evidence="1 2">PHM037</strain>
    </source>
</reference>
<dbReference type="AlphaFoldDB" id="A0A857C4X2"/>
<organism evidence="1 2">
    <name type="scientific">Stappia indica</name>
    <dbReference type="NCBI Taxonomy" id="538381"/>
    <lineage>
        <taxon>Bacteria</taxon>
        <taxon>Pseudomonadati</taxon>
        <taxon>Pseudomonadota</taxon>
        <taxon>Alphaproteobacteria</taxon>
        <taxon>Hyphomicrobiales</taxon>
        <taxon>Stappiaceae</taxon>
        <taxon>Stappia</taxon>
    </lineage>
</organism>
<gene>
    <name evidence="1" type="ORF">GH266_05160</name>
</gene>
<evidence type="ECO:0000313" key="2">
    <source>
        <dbReference type="Proteomes" id="UP000435648"/>
    </source>
</evidence>
<accession>A0A857C4X2</accession>
<dbReference type="EMBL" id="CP046908">
    <property type="protein sequence ID" value="QGZ33954.1"/>
    <property type="molecule type" value="Genomic_DNA"/>
</dbReference>
<dbReference type="RefSeq" id="WP_158192944.1">
    <property type="nucleotide sequence ID" value="NZ_CP046908.1"/>
</dbReference>